<feature type="region of interest" description="Disordered" evidence="1">
    <location>
        <begin position="250"/>
        <end position="325"/>
    </location>
</feature>
<evidence type="ECO:0000256" key="1">
    <source>
        <dbReference type="SAM" id="MobiDB-lite"/>
    </source>
</evidence>
<dbReference type="EMBL" id="AWGH01000013">
    <property type="protein sequence ID" value="ODN95224.1"/>
    <property type="molecule type" value="Genomic_DNA"/>
</dbReference>
<comment type="caution">
    <text evidence="2">The sequence shown here is derived from an EMBL/GenBank/DDBJ whole genome shotgun (WGS) entry which is preliminary data.</text>
</comment>
<dbReference type="GeneID" id="30193825"/>
<accession>A0A1E3J300</accession>
<feature type="compositionally biased region" description="Polar residues" evidence="1">
    <location>
        <begin position="180"/>
        <end position="190"/>
    </location>
</feature>
<proteinExistence type="predicted"/>
<feature type="compositionally biased region" description="Polar residues" evidence="1">
    <location>
        <begin position="152"/>
        <end position="163"/>
    </location>
</feature>
<gene>
    <name evidence="2" type="ORF">L198_04612</name>
</gene>
<sequence>MSRRDILEVTHFFPSETHDAIPVAARTLEKLKRLTGRGSGNSLRPEEVTALPAISALLACEVVQSKDLDENSAQKLSHTTKQYFRSALSKASQLLQENAEVSPSRSSSKRRSVTNSTSPAPSPSPSNVLTGEQVIAAITPRKTKQLYDSRRSQSLLTPSQFLNTPDKASPLRQSHVRIPSAQQMEGSPSKSGAGADVERTPTKKVKYSNPGIDLEHPPASYTRSGKRKGESTDAFFSTMATTPAGLKLAAKGSRGVDSEDGMMGADWLKRPTSPKKARTSREKGSRDKKRRKVDWTFQERNENEVSRNDLDDVRHTKETHLLLGN</sequence>
<dbReference type="RefSeq" id="XP_019031204.1">
    <property type="nucleotide sequence ID" value="XM_019176729.1"/>
</dbReference>
<name>A0A1E3J300_9TREE</name>
<reference evidence="2 3" key="1">
    <citation type="submission" date="2016-06" db="EMBL/GenBank/DDBJ databases">
        <title>Evolution of pathogenesis and genome organization in the Tremellales.</title>
        <authorList>
            <person name="Cuomo C."/>
            <person name="Litvintseva A."/>
            <person name="Heitman J."/>
            <person name="Chen Y."/>
            <person name="Sun S."/>
            <person name="Springer D."/>
            <person name="Dromer F."/>
            <person name="Young S."/>
            <person name="Zeng Q."/>
            <person name="Chapman S."/>
            <person name="Gujja S."/>
            <person name="Saif S."/>
            <person name="Birren B."/>
        </authorList>
    </citation>
    <scope>NUCLEOTIDE SEQUENCE [LARGE SCALE GENOMIC DNA]</scope>
    <source>
        <strain evidence="2 3">CBS 7118</strain>
    </source>
</reference>
<evidence type="ECO:0000313" key="2">
    <source>
        <dbReference type="EMBL" id="ODN95224.1"/>
    </source>
</evidence>
<protein>
    <submittedName>
        <fullName evidence="2">Uncharacterized protein</fullName>
    </submittedName>
</protein>
<dbReference type="Proteomes" id="UP000094819">
    <property type="component" value="Unassembled WGS sequence"/>
</dbReference>
<feature type="region of interest" description="Disordered" evidence="1">
    <location>
        <begin position="95"/>
        <end position="230"/>
    </location>
</feature>
<organism evidence="2 3">
    <name type="scientific">Cryptococcus wingfieldii CBS 7118</name>
    <dbReference type="NCBI Taxonomy" id="1295528"/>
    <lineage>
        <taxon>Eukaryota</taxon>
        <taxon>Fungi</taxon>
        <taxon>Dikarya</taxon>
        <taxon>Basidiomycota</taxon>
        <taxon>Agaricomycotina</taxon>
        <taxon>Tremellomycetes</taxon>
        <taxon>Tremellales</taxon>
        <taxon>Cryptococcaceae</taxon>
        <taxon>Cryptococcus</taxon>
    </lineage>
</organism>
<dbReference type="AlphaFoldDB" id="A0A1E3J300"/>
<dbReference type="OrthoDB" id="2575097at2759"/>
<evidence type="ECO:0000313" key="3">
    <source>
        <dbReference type="Proteomes" id="UP000094819"/>
    </source>
</evidence>
<feature type="compositionally biased region" description="Basic and acidic residues" evidence="1">
    <location>
        <begin position="293"/>
        <end position="325"/>
    </location>
</feature>
<keyword evidence="3" id="KW-1185">Reference proteome</keyword>